<dbReference type="EMBL" id="JAJSOF020000001">
    <property type="protein sequence ID" value="KAJ4451468.1"/>
    <property type="molecule type" value="Genomic_DNA"/>
</dbReference>
<proteinExistence type="predicted"/>
<evidence type="ECO:0000313" key="2">
    <source>
        <dbReference type="EMBL" id="KAJ4451468.1"/>
    </source>
</evidence>
<reference evidence="2 3" key="1">
    <citation type="journal article" date="2022" name="Allergy">
        <title>Genome assembly and annotation of Periplaneta americana reveal a comprehensive cockroach allergen profile.</title>
        <authorList>
            <person name="Wang L."/>
            <person name="Xiong Q."/>
            <person name="Saelim N."/>
            <person name="Wang L."/>
            <person name="Nong W."/>
            <person name="Wan A.T."/>
            <person name="Shi M."/>
            <person name="Liu X."/>
            <person name="Cao Q."/>
            <person name="Hui J.H.L."/>
            <person name="Sookrung N."/>
            <person name="Leung T.F."/>
            <person name="Tungtrongchitr A."/>
            <person name="Tsui S.K.W."/>
        </authorList>
    </citation>
    <scope>NUCLEOTIDE SEQUENCE [LARGE SCALE GENOMIC DNA]</scope>
    <source>
        <strain evidence="2">PWHHKU_190912</strain>
    </source>
</reference>
<protein>
    <submittedName>
        <fullName evidence="2">Uncharacterized protein</fullName>
    </submittedName>
</protein>
<feature type="compositionally biased region" description="Acidic residues" evidence="1">
    <location>
        <begin position="57"/>
        <end position="68"/>
    </location>
</feature>
<sequence>MAGLCEGGNKPPGSLKAMYDFGIDDSDEFGADDNEDFEADESEEFGICEDKDFWMGENEDFGMDEDENFGLGPGRFGESNARPAEERARGKAGVRRGEGKLRDAGRCAGEKGRRPTAAEVEKRLETDCCRNFEDRRFEKWNLSNCGSVQAEATRPEVSGSKFSELDLKVFGSKCSKLYLEGLGFDKPKLE</sequence>
<dbReference type="Proteomes" id="UP001148838">
    <property type="component" value="Unassembled WGS sequence"/>
</dbReference>
<comment type="caution">
    <text evidence="2">The sequence shown here is derived from an EMBL/GenBank/DDBJ whole genome shotgun (WGS) entry which is preliminary data.</text>
</comment>
<evidence type="ECO:0000256" key="1">
    <source>
        <dbReference type="SAM" id="MobiDB-lite"/>
    </source>
</evidence>
<accession>A0ABQ8TXT8</accession>
<feature type="compositionally biased region" description="Basic and acidic residues" evidence="1">
    <location>
        <begin position="83"/>
        <end position="97"/>
    </location>
</feature>
<feature type="region of interest" description="Disordered" evidence="1">
    <location>
        <begin position="1"/>
        <end position="21"/>
    </location>
</feature>
<evidence type="ECO:0000313" key="3">
    <source>
        <dbReference type="Proteomes" id="UP001148838"/>
    </source>
</evidence>
<organism evidence="2 3">
    <name type="scientific">Periplaneta americana</name>
    <name type="common">American cockroach</name>
    <name type="synonym">Blatta americana</name>
    <dbReference type="NCBI Taxonomy" id="6978"/>
    <lineage>
        <taxon>Eukaryota</taxon>
        <taxon>Metazoa</taxon>
        <taxon>Ecdysozoa</taxon>
        <taxon>Arthropoda</taxon>
        <taxon>Hexapoda</taxon>
        <taxon>Insecta</taxon>
        <taxon>Pterygota</taxon>
        <taxon>Neoptera</taxon>
        <taxon>Polyneoptera</taxon>
        <taxon>Dictyoptera</taxon>
        <taxon>Blattodea</taxon>
        <taxon>Blattoidea</taxon>
        <taxon>Blattidae</taxon>
        <taxon>Blattinae</taxon>
        <taxon>Periplaneta</taxon>
    </lineage>
</organism>
<keyword evidence="3" id="KW-1185">Reference proteome</keyword>
<name>A0ABQ8TXT8_PERAM</name>
<gene>
    <name evidence="2" type="ORF">ANN_02930</name>
</gene>
<feature type="region of interest" description="Disordered" evidence="1">
    <location>
        <begin position="57"/>
        <end position="97"/>
    </location>
</feature>